<protein>
    <submittedName>
        <fullName evidence="2">Uncharacterized protein</fullName>
    </submittedName>
</protein>
<keyword evidence="3" id="KW-1185">Reference proteome</keyword>
<dbReference type="Proteomes" id="UP001301769">
    <property type="component" value="Unassembled WGS sequence"/>
</dbReference>
<feature type="region of interest" description="Disordered" evidence="1">
    <location>
        <begin position="108"/>
        <end position="140"/>
    </location>
</feature>
<dbReference type="AlphaFoldDB" id="A0AAN7B0J8"/>
<reference evidence="2" key="1">
    <citation type="journal article" date="2023" name="Mol. Phylogenet. Evol.">
        <title>Genome-scale phylogeny and comparative genomics of the fungal order Sordariales.</title>
        <authorList>
            <person name="Hensen N."/>
            <person name="Bonometti L."/>
            <person name="Westerberg I."/>
            <person name="Brannstrom I.O."/>
            <person name="Guillou S."/>
            <person name="Cros-Aarteil S."/>
            <person name="Calhoun S."/>
            <person name="Haridas S."/>
            <person name="Kuo A."/>
            <person name="Mondo S."/>
            <person name="Pangilinan J."/>
            <person name="Riley R."/>
            <person name="LaButti K."/>
            <person name="Andreopoulos B."/>
            <person name="Lipzen A."/>
            <person name="Chen C."/>
            <person name="Yan M."/>
            <person name="Daum C."/>
            <person name="Ng V."/>
            <person name="Clum A."/>
            <person name="Steindorff A."/>
            <person name="Ohm R.A."/>
            <person name="Martin F."/>
            <person name="Silar P."/>
            <person name="Natvig D.O."/>
            <person name="Lalanne C."/>
            <person name="Gautier V."/>
            <person name="Ament-Velasquez S.L."/>
            <person name="Kruys A."/>
            <person name="Hutchinson M.I."/>
            <person name="Powell A.J."/>
            <person name="Barry K."/>
            <person name="Miller A.N."/>
            <person name="Grigoriev I.V."/>
            <person name="Debuchy R."/>
            <person name="Gladieux P."/>
            <person name="Hiltunen Thoren M."/>
            <person name="Johannesson H."/>
        </authorList>
    </citation>
    <scope>NUCLEOTIDE SEQUENCE</scope>
    <source>
        <strain evidence="2">PSN293</strain>
    </source>
</reference>
<comment type="caution">
    <text evidence="2">The sequence shown here is derived from an EMBL/GenBank/DDBJ whole genome shotgun (WGS) entry which is preliminary data.</text>
</comment>
<evidence type="ECO:0000313" key="2">
    <source>
        <dbReference type="EMBL" id="KAK4206468.1"/>
    </source>
</evidence>
<reference evidence="2" key="2">
    <citation type="submission" date="2023-05" db="EMBL/GenBank/DDBJ databases">
        <authorList>
            <consortium name="Lawrence Berkeley National Laboratory"/>
            <person name="Steindorff A."/>
            <person name="Hensen N."/>
            <person name="Bonometti L."/>
            <person name="Westerberg I."/>
            <person name="Brannstrom I.O."/>
            <person name="Guillou S."/>
            <person name="Cros-Aarteil S."/>
            <person name="Calhoun S."/>
            <person name="Haridas S."/>
            <person name="Kuo A."/>
            <person name="Mondo S."/>
            <person name="Pangilinan J."/>
            <person name="Riley R."/>
            <person name="Labutti K."/>
            <person name="Andreopoulos B."/>
            <person name="Lipzen A."/>
            <person name="Chen C."/>
            <person name="Yanf M."/>
            <person name="Daum C."/>
            <person name="Ng V."/>
            <person name="Clum A."/>
            <person name="Ohm R."/>
            <person name="Martin F."/>
            <person name="Silar P."/>
            <person name="Natvig D."/>
            <person name="Lalanne C."/>
            <person name="Gautier V."/>
            <person name="Ament-Velasquez S.L."/>
            <person name="Kruys A."/>
            <person name="Hutchinson M.I."/>
            <person name="Powell A.J."/>
            <person name="Barry K."/>
            <person name="Miller A.N."/>
            <person name="Grigoriev I.V."/>
            <person name="Debuchy R."/>
            <person name="Gladieux P."/>
            <person name="Thoren M.H."/>
            <person name="Johannesson H."/>
        </authorList>
    </citation>
    <scope>NUCLEOTIDE SEQUENCE</scope>
    <source>
        <strain evidence="2">PSN293</strain>
    </source>
</reference>
<organism evidence="2 3">
    <name type="scientific">Rhypophila decipiens</name>
    <dbReference type="NCBI Taxonomy" id="261697"/>
    <lineage>
        <taxon>Eukaryota</taxon>
        <taxon>Fungi</taxon>
        <taxon>Dikarya</taxon>
        <taxon>Ascomycota</taxon>
        <taxon>Pezizomycotina</taxon>
        <taxon>Sordariomycetes</taxon>
        <taxon>Sordariomycetidae</taxon>
        <taxon>Sordariales</taxon>
        <taxon>Naviculisporaceae</taxon>
        <taxon>Rhypophila</taxon>
    </lineage>
</organism>
<evidence type="ECO:0000256" key="1">
    <source>
        <dbReference type="SAM" id="MobiDB-lite"/>
    </source>
</evidence>
<evidence type="ECO:0000313" key="3">
    <source>
        <dbReference type="Proteomes" id="UP001301769"/>
    </source>
</evidence>
<name>A0AAN7B0J8_9PEZI</name>
<dbReference type="EMBL" id="MU858406">
    <property type="protein sequence ID" value="KAK4206468.1"/>
    <property type="molecule type" value="Genomic_DNA"/>
</dbReference>
<proteinExistence type="predicted"/>
<gene>
    <name evidence="2" type="ORF">QBC37DRAFT_434924</name>
</gene>
<accession>A0AAN7B0J8</accession>
<sequence>MAGDVVVLKSVVHSLRVQAERDLGGRDGREVLGFLKPAEILFGVSPDRSVALPKQSHIMRTTFLLVSANMALSGFAEWANFYKACVCMFVFYFGQLWANRIEDALQSESTQPVSQEAPASLSGRGPDSQQVPMFRGKGRR</sequence>